<dbReference type="EMBL" id="AMGX01000006">
    <property type="protein sequence ID" value="EXJ71957.1"/>
    <property type="molecule type" value="Genomic_DNA"/>
</dbReference>
<evidence type="ECO:0000313" key="3">
    <source>
        <dbReference type="Proteomes" id="UP000019471"/>
    </source>
</evidence>
<evidence type="ECO:0000313" key="2">
    <source>
        <dbReference type="EMBL" id="EXJ71957.1"/>
    </source>
</evidence>
<evidence type="ECO:0008006" key="4">
    <source>
        <dbReference type="Google" id="ProtNLM"/>
    </source>
</evidence>
<proteinExistence type="predicted"/>
<accession>W9WUU4</accession>
<evidence type="ECO:0000256" key="1">
    <source>
        <dbReference type="SAM" id="SignalP"/>
    </source>
</evidence>
<comment type="caution">
    <text evidence="2">The sequence shown here is derived from an EMBL/GenBank/DDBJ whole genome shotgun (WGS) entry which is preliminary data.</text>
</comment>
<name>W9WUU4_9EURO</name>
<dbReference type="HOGENOM" id="CLU_140454_0_0_1"/>
<gene>
    <name evidence="2" type="ORF">A1O5_04459</name>
</gene>
<keyword evidence="3" id="KW-1185">Reference proteome</keyword>
<organism evidence="2 3">
    <name type="scientific">Cladophialophora psammophila CBS 110553</name>
    <dbReference type="NCBI Taxonomy" id="1182543"/>
    <lineage>
        <taxon>Eukaryota</taxon>
        <taxon>Fungi</taxon>
        <taxon>Dikarya</taxon>
        <taxon>Ascomycota</taxon>
        <taxon>Pezizomycotina</taxon>
        <taxon>Eurotiomycetes</taxon>
        <taxon>Chaetothyriomycetidae</taxon>
        <taxon>Chaetothyriales</taxon>
        <taxon>Herpotrichiellaceae</taxon>
        <taxon>Cladophialophora</taxon>
    </lineage>
</organism>
<sequence length="161" mass="17802">MVFYLILLFCALLLSPVAPFAVSDPSAPEVVRRADVSFDCPIIDHWFKHNRHWIRAFSTTGCMSLETIPDKIYALNALLKPDYISNDFPSLICSLNQNRCGWTYSPLDYLGEIVNCASPTSPNSDVNSRQVTPACENLDEIAPLDQPLSRATGYLGSAMAS</sequence>
<feature type="chain" id="PRO_5004931574" description="Ecp2 effector protein domain-containing protein" evidence="1">
    <location>
        <begin position="20"/>
        <end position="161"/>
    </location>
</feature>
<dbReference type="OrthoDB" id="4160402at2759"/>
<keyword evidence="1" id="KW-0732">Signal</keyword>
<dbReference type="AlphaFoldDB" id="W9WUU4"/>
<dbReference type="Proteomes" id="UP000019471">
    <property type="component" value="Unassembled WGS sequence"/>
</dbReference>
<dbReference type="GeneID" id="19189182"/>
<dbReference type="RefSeq" id="XP_007743255.1">
    <property type="nucleotide sequence ID" value="XM_007745065.1"/>
</dbReference>
<reference evidence="2 3" key="1">
    <citation type="submission" date="2013-03" db="EMBL/GenBank/DDBJ databases">
        <title>The Genome Sequence of Cladophialophora psammophila CBS 110553.</title>
        <authorList>
            <consortium name="The Broad Institute Genomics Platform"/>
            <person name="Cuomo C."/>
            <person name="de Hoog S."/>
            <person name="Gorbushina A."/>
            <person name="Walker B."/>
            <person name="Young S.K."/>
            <person name="Zeng Q."/>
            <person name="Gargeya S."/>
            <person name="Fitzgerald M."/>
            <person name="Haas B."/>
            <person name="Abouelleil A."/>
            <person name="Allen A.W."/>
            <person name="Alvarado L."/>
            <person name="Arachchi H.M."/>
            <person name="Berlin A.M."/>
            <person name="Chapman S.B."/>
            <person name="Gainer-Dewar J."/>
            <person name="Goldberg J."/>
            <person name="Griggs A."/>
            <person name="Gujja S."/>
            <person name="Hansen M."/>
            <person name="Howarth C."/>
            <person name="Imamovic A."/>
            <person name="Ireland A."/>
            <person name="Larimer J."/>
            <person name="McCowan C."/>
            <person name="Murphy C."/>
            <person name="Pearson M."/>
            <person name="Poon T.W."/>
            <person name="Priest M."/>
            <person name="Roberts A."/>
            <person name="Saif S."/>
            <person name="Shea T."/>
            <person name="Sisk P."/>
            <person name="Sykes S."/>
            <person name="Wortman J."/>
            <person name="Nusbaum C."/>
            <person name="Birren B."/>
        </authorList>
    </citation>
    <scope>NUCLEOTIDE SEQUENCE [LARGE SCALE GENOMIC DNA]</scope>
    <source>
        <strain evidence="2 3">CBS 110553</strain>
    </source>
</reference>
<protein>
    <recommendedName>
        <fullName evidence="4">Ecp2 effector protein domain-containing protein</fullName>
    </recommendedName>
</protein>
<feature type="signal peptide" evidence="1">
    <location>
        <begin position="1"/>
        <end position="19"/>
    </location>
</feature>